<keyword evidence="7 8" id="KW-0496">Mitochondrion</keyword>
<dbReference type="Proteomes" id="UP000235786">
    <property type="component" value="Unassembled WGS sequence"/>
</dbReference>
<dbReference type="AlphaFoldDB" id="A0A2J6RVP3"/>
<evidence type="ECO:0000256" key="4">
    <source>
        <dbReference type="ARBA" id="ARBA00022688"/>
    </source>
</evidence>
<name>A0A2J6RVP3_HYAVF</name>
<comment type="pathway">
    <text evidence="2 8">Cofactor biosynthesis; ubiquinone biosynthesis.</text>
</comment>
<keyword evidence="11" id="KW-1185">Reference proteome</keyword>
<sequence length="252" mass="27780">MATRTRLARLWPLSKPSALPLIRPYHSYDHPPPPGPFNPTESSILEAAIPHIPTHGFTHTTLSIGASDAGYIAASTNLFPNGAFSLVHYHLYTQRLALAKHQHIISPPPREGEKPIGIGGKVKALTWERLMGNKEIIHRWQEALALIAQPSHLPTAISELSSLSDEIWFLSGDTSVDTSWYTKRASLSAIYAATELFMTTDKSPNFDDTRDFLDRRFKDVQIVGGTMGSVTQWAGFTATAALNVLRSKGVRI</sequence>
<keyword evidence="5" id="KW-0809">Transit peptide</keyword>
<evidence type="ECO:0000313" key="10">
    <source>
        <dbReference type="EMBL" id="PMD42587.1"/>
    </source>
</evidence>
<evidence type="ECO:0000256" key="2">
    <source>
        <dbReference type="ARBA" id="ARBA00004749"/>
    </source>
</evidence>
<dbReference type="Gene3D" id="1.10.357.10">
    <property type="entry name" value="Tetracycline Repressor, domain 2"/>
    <property type="match status" value="1"/>
</dbReference>
<organism evidence="10 11">
    <name type="scientific">Hyaloscypha variabilis (strain UAMH 11265 / GT02V1 / F)</name>
    <name type="common">Meliniomyces variabilis</name>
    <dbReference type="NCBI Taxonomy" id="1149755"/>
    <lineage>
        <taxon>Eukaryota</taxon>
        <taxon>Fungi</taxon>
        <taxon>Dikarya</taxon>
        <taxon>Ascomycota</taxon>
        <taxon>Pezizomycotina</taxon>
        <taxon>Leotiomycetes</taxon>
        <taxon>Helotiales</taxon>
        <taxon>Hyaloscyphaceae</taxon>
        <taxon>Hyaloscypha</taxon>
        <taxon>Hyaloscypha variabilis</taxon>
    </lineage>
</organism>
<feature type="domain" description="COQ9 C-terminal" evidence="9">
    <location>
        <begin position="154"/>
        <end position="221"/>
    </location>
</feature>
<dbReference type="GO" id="GO:0008289">
    <property type="term" value="F:lipid binding"/>
    <property type="evidence" value="ECO:0007669"/>
    <property type="project" value="UniProtKB-UniRule"/>
</dbReference>
<dbReference type="OrthoDB" id="619536at2759"/>
<comment type="function">
    <text evidence="8">Membrane-associated protein that warps the membrane surface to access and bind aromatic isoprenes with high specificity, including ubiquinone (CoQ) isoprene intermediates and presents them directly to Coq7, therefore facilitating the Coq7-mediated hydroxylase step. Participates in the biosynthesis of coenzyme Q, also named ubiquinone, an essential lipid-soluble electron transporter for aerobic cellular respiration.</text>
</comment>
<evidence type="ECO:0000256" key="5">
    <source>
        <dbReference type="ARBA" id="ARBA00022946"/>
    </source>
</evidence>
<dbReference type="EMBL" id="KZ613943">
    <property type="protein sequence ID" value="PMD42587.1"/>
    <property type="molecule type" value="Genomic_DNA"/>
</dbReference>
<dbReference type="UniPathway" id="UPA00232"/>
<dbReference type="FunFam" id="1.10.357.10:FF:000004">
    <property type="entry name" value="Ubiquinone biosynthesis protein COQ9, mitochondrial"/>
    <property type="match status" value="1"/>
</dbReference>
<keyword evidence="6 8" id="KW-0446">Lipid-binding</keyword>
<dbReference type="InterPro" id="IPR012762">
    <property type="entry name" value="Ubiq_biosynth_COQ9"/>
</dbReference>
<dbReference type="PANTHER" id="PTHR21427">
    <property type="entry name" value="UBIQUINONE BIOSYNTHESIS PROTEIN COQ9, MITOCHONDRIAL"/>
    <property type="match status" value="1"/>
</dbReference>
<dbReference type="Pfam" id="PF08511">
    <property type="entry name" value="COQ9"/>
    <property type="match status" value="1"/>
</dbReference>
<gene>
    <name evidence="10" type="ORF">L207DRAFT_527480</name>
</gene>
<dbReference type="STRING" id="1149755.A0A2J6RVP3"/>
<dbReference type="InterPro" id="IPR013718">
    <property type="entry name" value="COQ9_C"/>
</dbReference>
<evidence type="ECO:0000256" key="1">
    <source>
        <dbReference type="ARBA" id="ARBA00004173"/>
    </source>
</evidence>
<evidence type="ECO:0000256" key="8">
    <source>
        <dbReference type="RuleBase" id="RU366063"/>
    </source>
</evidence>
<evidence type="ECO:0000313" key="11">
    <source>
        <dbReference type="Proteomes" id="UP000235786"/>
    </source>
</evidence>
<comment type="similarity">
    <text evidence="3 8">Belongs to the COQ9 family.</text>
</comment>
<dbReference type="GO" id="GO:0006744">
    <property type="term" value="P:ubiquinone biosynthetic process"/>
    <property type="evidence" value="ECO:0007669"/>
    <property type="project" value="UniProtKB-UniRule"/>
</dbReference>
<evidence type="ECO:0000256" key="3">
    <source>
        <dbReference type="ARBA" id="ARBA00010766"/>
    </source>
</evidence>
<reference evidence="10 11" key="1">
    <citation type="submission" date="2016-04" db="EMBL/GenBank/DDBJ databases">
        <title>A degradative enzymes factory behind the ericoid mycorrhizal symbiosis.</title>
        <authorList>
            <consortium name="DOE Joint Genome Institute"/>
            <person name="Martino E."/>
            <person name="Morin E."/>
            <person name="Grelet G."/>
            <person name="Kuo A."/>
            <person name="Kohler A."/>
            <person name="Daghino S."/>
            <person name="Barry K."/>
            <person name="Choi C."/>
            <person name="Cichocki N."/>
            <person name="Clum A."/>
            <person name="Copeland A."/>
            <person name="Hainaut M."/>
            <person name="Haridas S."/>
            <person name="Labutti K."/>
            <person name="Lindquist E."/>
            <person name="Lipzen A."/>
            <person name="Khouja H.-R."/>
            <person name="Murat C."/>
            <person name="Ohm R."/>
            <person name="Olson A."/>
            <person name="Spatafora J."/>
            <person name="Veneault-Fourrey C."/>
            <person name="Henrissat B."/>
            <person name="Grigoriev I."/>
            <person name="Martin F."/>
            <person name="Perotto S."/>
        </authorList>
    </citation>
    <scope>NUCLEOTIDE SEQUENCE [LARGE SCALE GENOMIC DNA]</scope>
    <source>
        <strain evidence="10 11">F</strain>
    </source>
</reference>
<dbReference type="NCBIfam" id="TIGR02396">
    <property type="entry name" value="diverge_rpsU"/>
    <property type="match status" value="1"/>
</dbReference>
<proteinExistence type="inferred from homology"/>
<accession>A0A2J6RVP3</accession>
<protein>
    <recommendedName>
        <fullName evidence="8">Ubiquinone biosynthesis protein</fullName>
    </recommendedName>
</protein>
<evidence type="ECO:0000256" key="7">
    <source>
        <dbReference type="ARBA" id="ARBA00023128"/>
    </source>
</evidence>
<dbReference type="PANTHER" id="PTHR21427:SF19">
    <property type="entry name" value="UBIQUINONE BIOSYNTHESIS PROTEIN COQ9, MITOCHONDRIAL"/>
    <property type="match status" value="1"/>
</dbReference>
<evidence type="ECO:0000259" key="9">
    <source>
        <dbReference type="Pfam" id="PF08511"/>
    </source>
</evidence>
<keyword evidence="10" id="KW-0830">Ubiquinone</keyword>
<comment type="subcellular location">
    <subcellularLocation>
        <location evidence="1 8">Mitochondrion</location>
    </subcellularLocation>
</comment>
<dbReference type="GO" id="GO:0005743">
    <property type="term" value="C:mitochondrial inner membrane"/>
    <property type="evidence" value="ECO:0007669"/>
    <property type="project" value="TreeGrafter"/>
</dbReference>
<evidence type="ECO:0000256" key="6">
    <source>
        <dbReference type="ARBA" id="ARBA00023121"/>
    </source>
</evidence>
<keyword evidence="4 8" id="KW-0831">Ubiquinone biosynthesis</keyword>